<dbReference type="PROSITE" id="PS50949">
    <property type="entry name" value="HTH_GNTR"/>
    <property type="match status" value="1"/>
</dbReference>
<dbReference type="InterPro" id="IPR000524">
    <property type="entry name" value="Tscrpt_reg_HTH_GntR"/>
</dbReference>
<dbReference type="InterPro" id="IPR051446">
    <property type="entry name" value="HTH_trans_reg/aminotransferase"/>
</dbReference>
<dbReference type="Pfam" id="PF00392">
    <property type="entry name" value="GntR"/>
    <property type="match status" value="1"/>
</dbReference>
<evidence type="ECO:0000256" key="2">
    <source>
        <dbReference type="ARBA" id="ARBA00022898"/>
    </source>
</evidence>
<evidence type="ECO:0000256" key="4">
    <source>
        <dbReference type="ARBA" id="ARBA00023125"/>
    </source>
</evidence>
<dbReference type="PANTHER" id="PTHR46577">
    <property type="entry name" value="HTH-TYPE TRANSCRIPTIONAL REGULATORY PROTEIN GABR"/>
    <property type="match status" value="1"/>
</dbReference>
<reference evidence="7 8" key="1">
    <citation type="submission" date="2023-04" db="EMBL/GenBank/DDBJ databases">
        <title>Marinobulbifer ophiurae gen. nov., sp. Nov., isolate from tissue of brittle star Ophioplocus japonicus.</title>
        <authorList>
            <person name="Kawano K."/>
            <person name="Sawayama S."/>
            <person name="Nakagawa S."/>
        </authorList>
    </citation>
    <scope>NUCLEOTIDE SEQUENCE [LARGE SCALE GENOMIC DNA]</scope>
    <source>
        <strain evidence="7 8">NKW57</strain>
    </source>
</reference>
<evidence type="ECO:0000313" key="7">
    <source>
        <dbReference type="EMBL" id="GMG87814.1"/>
    </source>
</evidence>
<dbReference type="SMART" id="SM00345">
    <property type="entry name" value="HTH_GNTR"/>
    <property type="match status" value="1"/>
</dbReference>
<keyword evidence="3" id="KW-0805">Transcription regulation</keyword>
<gene>
    <name evidence="7" type="ORF">MNKW57_21350</name>
</gene>
<evidence type="ECO:0000256" key="1">
    <source>
        <dbReference type="ARBA" id="ARBA00005384"/>
    </source>
</evidence>
<dbReference type="EMBL" id="BSYJ01000004">
    <property type="protein sequence ID" value="GMG87814.1"/>
    <property type="molecule type" value="Genomic_DNA"/>
</dbReference>
<keyword evidence="8" id="KW-1185">Reference proteome</keyword>
<dbReference type="InterPro" id="IPR015424">
    <property type="entry name" value="PyrdxlP-dep_Trfase"/>
</dbReference>
<keyword evidence="5" id="KW-0804">Transcription</keyword>
<keyword evidence="2" id="KW-0663">Pyridoxal phosphate</keyword>
<proteinExistence type="inferred from homology"/>
<keyword evidence="4" id="KW-0238">DNA-binding</keyword>
<evidence type="ECO:0000256" key="3">
    <source>
        <dbReference type="ARBA" id="ARBA00023015"/>
    </source>
</evidence>
<dbReference type="InterPro" id="IPR036388">
    <property type="entry name" value="WH-like_DNA-bd_sf"/>
</dbReference>
<dbReference type="PANTHER" id="PTHR46577:SF1">
    <property type="entry name" value="HTH-TYPE TRANSCRIPTIONAL REGULATORY PROTEIN GABR"/>
    <property type="match status" value="1"/>
</dbReference>
<dbReference type="SUPFAM" id="SSF46785">
    <property type="entry name" value="Winged helix' DNA-binding domain"/>
    <property type="match status" value="1"/>
</dbReference>
<dbReference type="PRINTS" id="PR00035">
    <property type="entry name" value="HTHGNTR"/>
</dbReference>
<dbReference type="InterPro" id="IPR015421">
    <property type="entry name" value="PyrdxlP-dep_Trfase_major"/>
</dbReference>
<dbReference type="Proteomes" id="UP001224392">
    <property type="component" value="Unassembled WGS sequence"/>
</dbReference>
<dbReference type="InterPro" id="IPR036390">
    <property type="entry name" value="WH_DNA-bd_sf"/>
</dbReference>
<dbReference type="CDD" id="cd07377">
    <property type="entry name" value="WHTH_GntR"/>
    <property type="match status" value="1"/>
</dbReference>
<comment type="similarity">
    <text evidence="1">In the C-terminal section; belongs to the class-I pyridoxal-phosphate-dependent aminotransferase family.</text>
</comment>
<comment type="caution">
    <text evidence="7">The sequence shown here is derived from an EMBL/GenBank/DDBJ whole genome shotgun (WGS) entry which is preliminary data.</text>
</comment>
<keyword evidence="7" id="KW-0808">Transferase</keyword>
<name>A0ABQ6M0I0_9GAMM</name>
<dbReference type="GO" id="GO:0008483">
    <property type="term" value="F:transaminase activity"/>
    <property type="evidence" value="ECO:0007669"/>
    <property type="project" value="UniProtKB-KW"/>
</dbReference>
<evidence type="ECO:0000313" key="8">
    <source>
        <dbReference type="Proteomes" id="UP001224392"/>
    </source>
</evidence>
<evidence type="ECO:0000256" key="5">
    <source>
        <dbReference type="ARBA" id="ARBA00023163"/>
    </source>
</evidence>
<dbReference type="RefSeq" id="WP_285764431.1">
    <property type="nucleotide sequence ID" value="NZ_BSYJ01000004.1"/>
</dbReference>
<dbReference type="Gene3D" id="1.10.10.10">
    <property type="entry name" value="Winged helix-like DNA-binding domain superfamily/Winged helix DNA-binding domain"/>
    <property type="match status" value="1"/>
</dbReference>
<accession>A0ABQ6M0I0</accession>
<protein>
    <submittedName>
        <fullName evidence="7">PLP-dependent aminotransferase family protein</fullName>
    </submittedName>
</protein>
<keyword evidence="7" id="KW-0032">Aminotransferase</keyword>
<dbReference type="CDD" id="cd00609">
    <property type="entry name" value="AAT_like"/>
    <property type="match status" value="1"/>
</dbReference>
<dbReference type="Gene3D" id="3.40.640.10">
    <property type="entry name" value="Type I PLP-dependent aspartate aminotransferase-like (Major domain)"/>
    <property type="match status" value="1"/>
</dbReference>
<organism evidence="7 8">
    <name type="scientific">Biformimicrobium ophioploci</name>
    <dbReference type="NCBI Taxonomy" id="3036711"/>
    <lineage>
        <taxon>Bacteria</taxon>
        <taxon>Pseudomonadati</taxon>
        <taxon>Pseudomonadota</taxon>
        <taxon>Gammaproteobacteria</taxon>
        <taxon>Cellvibrionales</taxon>
        <taxon>Microbulbiferaceae</taxon>
        <taxon>Biformimicrobium</taxon>
    </lineage>
</organism>
<dbReference type="SUPFAM" id="SSF53383">
    <property type="entry name" value="PLP-dependent transferases"/>
    <property type="match status" value="1"/>
</dbReference>
<evidence type="ECO:0000259" key="6">
    <source>
        <dbReference type="PROSITE" id="PS50949"/>
    </source>
</evidence>
<feature type="domain" description="HTH gntR-type" evidence="6">
    <location>
        <begin position="14"/>
        <end position="82"/>
    </location>
</feature>
<sequence>MPEALIVLDPDTDKSLQQQIREKIVHGILQGSIPPGHRMPSSRKLAQQLSVARNTVVLAYQQLVDDGFLVTRQRSGFFVRDSIPTQGGIGDPRTQSTREDFQREFWLQRFNSTSVNTGYGSLRNRLSARPQNWLQYPYPFVSGEYDPRLYPSAEWRECARDIFSTREVNQWATLGANDDDKQLIEQICTRILPRRGIYVDPAQVMLTCGIQQSCYLLSQLFVNKRTRLAMVRPACPETEEMFSRSGASITPLEQDPDGPRATDNLLHCNLWYLEPNAQMPTGVTTSLQRRRQLLEQLERAEGILVENDCDHDFFYHGNALPPMKSMNGGERVVYLYEFPKVIDPGQQLGIVVASRTVIKRLRGLRFAVRERLPAMNQRLLAKFIAAGYLDVAGFRITQALKRRWQAVGEALMYHLTKCNVRRSVCGTACLLELPAELSARELVRRAEKQGILIEAVSGKDNCVRIGYAAIGEEKIEPGIRALAAIIKDSAGDREETLESAIGTRLDAGALRKRLCDAVMMGTNALGESYRIELHADGTMLGYSRNDVDMDETDTGRWWLDGDQWVRQWRNWSYGRKAAFHVVAEGSRLKLFGTGGNLIDTAFLAAQAVEEPA</sequence>